<proteinExistence type="predicted"/>
<evidence type="ECO:0000313" key="3">
    <source>
        <dbReference type="EMBL" id="EHQ03229.1"/>
    </source>
</evidence>
<gene>
    <name evidence="3" type="ORF">Gilli_2611</name>
</gene>
<name>H2BY23_GILLR</name>
<evidence type="ECO:0000313" key="4">
    <source>
        <dbReference type="Proteomes" id="UP000003844"/>
    </source>
</evidence>
<reference evidence="4" key="1">
    <citation type="journal article" date="2012" name="Stand. Genomic Sci.">
        <title>Genome sequence of the Antarctic rhodopsins-containing flavobacterium Gillisia limnaea type strain (R-8282(T)).</title>
        <authorList>
            <person name="Riedel T."/>
            <person name="Held B."/>
            <person name="Nolan M."/>
            <person name="Lucas S."/>
            <person name="Lapidus A."/>
            <person name="Tice H."/>
            <person name="Del Rio T.G."/>
            <person name="Cheng J.F."/>
            <person name="Han C."/>
            <person name="Tapia R."/>
            <person name="Goodwin L.A."/>
            <person name="Pitluck S."/>
            <person name="Liolios K."/>
            <person name="Mavromatis K."/>
            <person name="Pagani I."/>
            <person name="Ivanova N."/>
            <person name="Mikhailova N."/>
            <person name="Pati A."/>
            <person name="Chen A."/>
            <person name="Palaniappan K."/>
            <person name="Land M."/>
            <person name="Rohde M."/>
            <person name="Tindall B.J."/>
            <person name="Detter J.C."/>
            <person name="Goker M."/>
            <person name="Bristow J."/>
            <person name="Eisen J.A."/>
            <person name="Markowitz V."/>
            <person name="Hugenholtz P."/>
            <person name="Kyrpides N.C."/>
            <person name="Klenk H.P."/>
            <person name="Woyke T."/>
        </authorList>
    </citation>
    <scope>NUCLEOTIDE SEQUENCE [LARGE SCALE GENOMIC DNA]</scope>
    <source>
        <strain evidence="4">DSM 15749 / LMG 21470 / R-8282</strain>
    </source>
</reference>
<dbReference type="HOGENOM" id="CLU_1342113_0_0_10"/>
<feature type="compositionally biased region" description="Basic and acidic residues" evidence="1">
    <location>
        <begin position="16"/>
        <end position="27"/>
    </location>
</feature>
<keyword evidence="4" id="KW-1185">Reference proteome</keyword>
<organism evidence="3 4">
    <name type="scientific">Gillisia limnaea (strain DSM 15749 / LMG 21470 / R-8282)</name>
    <dbReference type="NCBI Taxonomy" id="865937"/>
    <lineage>
        <taxon>Bacteria</taxon>
        <taxon>Pseudomonadati</taxon>
        <taxon>Bacteroidota</taxon>
        <taxon>Flavobacteriia</taxon>
        <taxon>Flavobacteriales</taxon>
        <taxon>Flavobacteriaceae</taxon>
        <taxon>Gillisia</taxon>
    </lineage>
</organism>
<evidence type="ECO:0000256" key="2">
    <source>
        <dbReference type="SAM" id="Phobius"/>
    </source>
</evidence>
<evidence type="ECO:0000256" key="1">
    <source>
        <dbReference type="SAM" id="MobiDB-lite"/>
    </source>
</evidence>
<dbReference type="RefSeq" id="WP_006989536.1">
    <property type="nucleotide sequence ID" value="NZ_JH594606.1"/>
</dbReference>
<keyword evidence="2" id="KW-1133">Transmembrane helix</keyword>
<keyword evidence="2" id="KW-0472">Membrane</keyword>
<dbReference type="EMBL" id="JH594606">
    <property type="protein sequence ID" value="EHQ03229.1"/>
    <property type="molecule type" value="Genomic_DNA"/>
</dbReference>
<keyword evidence="2" id="KW-0812">Transmembrane</keyword>
<accession>H2BY23</accession>
<dbReference type="STRING" id="865937.Gilli_2611"/>
<dbReference type="Proteomes" id="UP000003844">
    <property type="component" value="Unassembled WGS sequence"/>
</dbReference>
<dbReference type="OrthoDB" id="8545326at2"/>
<protein>
    <submittedName>
        <fullName evidence="3">Uncharacterized protein</fullName>
    </submittedName>
</protein>
<feature type="transmembrane region" description="Helical" evidence="2">
    <location>
        <begin position="43"/>
        <end position="61"/>
    </location>
</feature>
<dbReference type="eggNOG" id="ENOG50330ZZ">
    <property type="taxonomic scope" value="Bacteria"/>
</dbReference>
<sequence length="208" mass="23735">MDTKNNEPDENNDQNNHNEKPNEEVVKEDNSTNKFLDFVKKNIIAVLLALILITVLIWYSVKMNTNEKQYEKEKTELVIKSENERSALITKYESEKDSLQIKNLESSSKIFSWSVRSELLRNNTENLNQLLNAFVKESGADLVQLIDPKTNIITLSSDKKFEGAEYAQKIDYGLTEQHTVVKEDGIKIITPVMGLNSALGILIVQMDK</sequence>
<dbReference type="AlphaFoldDB" id="H2BY23"/>
<feature type="region of interest" description="Disordered" evidence="1">
    <location>
        <begin position="1"/>
        <end position="27"/>
    </location>
</feature>